<keyword evidence="3" id="KW-1185">Reference proteome</keyword>
<dbReference type="SUPFAM" id="SSF53850">
    <property type="entry name" value="Periplasmic binding protein-like II"/>
    <property type="match status" value="1"/>
</dbReference>
<organism evidence="2 3">
    <name type="scientific">Agaribacter marinus</name>
    <dbReference type="NCBI Taxonomy" id="1431249"/>
    <lineage>
        <taxon>Bacteria</taxon>
        <taxon>Pseudomonadati</taxon>
        <taxon>Pseudomonadota</taxon>
        <taxon>Gammaproteobacteria</taxon>
        <taxon>Alteromonadales</taxon>
        <taxon>Alteromonadaceae</taxon>
        <taxon>Agaribacter</taxon>
    </lineage>
</organism>
<name>A0AA37SUN9_9ALTE</name>
<evidence type="ECO:0000313" key="3">
    <source>
        <dbReference type="Proteomes" id="UP001156601"/>
    </source>
</evidence>
<proteinExistence type="predicted"/>
<sequence length="304" mass="33831">MKAFNVSVMQKLLIVISGLLFASLGHANYETNGNIVDIKIAIDKTIVDNHPELVNGDICVNLDTYLTSLERPPIGLMIMCRAFELGRLNVNIILIESPSYNRSLRMVEDGLVHTMSESVWVSDIDHARILRTTPVLPVGEFEKGVYVLADHPLTLANNDEVLDKFTGVTIKTWNHDWRIINELSSNVVPASRYEHLVNVMQAGRGDFTLLEFPQNKELELMVLGVKMKPVPGIKVVIPESRVLVVTKQGDIAEFLGQMINDGVKTLNENGETKALYQTMGFHNPVTANWRVLNTFANGINGPNS</sequence>
<evidence type="ECO:0000313" key="2">
    <source>
        <dbReference type="EMBL" id="GLR69562.1"/>
    </source>
</evidence>
<dbReference type="RefSeq" id="WP_284215887.1">
    <property type="nucleotide sequence ID" value="NZ_BSOT01000005.1"/>
</dbReference>
<feature type="chain" id="PRO_5041383177" evidence="1">
    <location>
        <begin position="28"/>
        <end position="304"/>
    </location>
</feature>
<dbReference type="EMBL" id="BSOT01000005">
    <property type="protein sequence ID" value="GLR69562.1"/>
    <property type="molecule type" value="Genomic_DNA"/>
</dbReference>
<dbReference type="Proteomes" id="UP001156601">
    <property type="component" value="Unassembled WGS sequence"/>
</dbReference>
<dbReference type="AlphaFoldDB" id="A0AA37SUN9"/>
<reference evidence="2" key="1">
    <citation type="journal article" date="2014" name="Int. J. Syst. Evol. Microbiol.">
        <title>Complete genome sequence of Corynebacterium casei LMG S-19264T (=DSM 44701T), isolated from a smear-ripened cheese.</title>
        <authorList>
            <consortium name="US DOE Joint Genome Institute (JGI-PGF)"/>
            <person name="Walter F."/>
            <person name="Albersmeier A."/>
            <person name="Kalinowski J."/>
            <person name="Ruckert C."/>
        </authorList>
    </citation>
    <scope>NUCLEOTIDE SEQUENCE</scope>
    <source>
        <strain evidence="2">NBRC 110023</strain>
    </source>
</reference>
<evidence type="ECO:0000256" key="1">
    <source>
        <dbReference type="SAM" id="SignalP"/>
    </source>
</evidence>
<reference evidence="2" key="2">
    <citation type="submission" date="2023-01" db="EMBL/GenBank/DDBJ databases">
        <title>Draft genome sequence of Agaribacter marinus strain NBRC 110023.</title>
        <authorList>
            <person name="Sun Q."/>
            <person name="Mori K."/>
        </authorList>
    </citation>
    <scope>NUCLEOTIDE SEQUENCE</scope>
    <source>
        <strain evidence="2">NBRC 110023</strain>
    </source>
</reference>
<feature type="signal peptide" evidence="1">
    <location>
        <begin position="1"/>
        <end position="27"/>
    </location>
</feature>
<keyword evidence="1" id="KW-0732">Signal</keyword>
<gene>
    <name evidence="2" type="ORF">GCM10007852_04700</name>
</gene>
<protein>
    <submittedName>
        <fullName evidence="2">Uncharacterized protein</fullName>
    </submittedName>
</protein>
<comment type="caution">
    <text evidence="2">The sequence shown here is derived from an EMBL/GenBank/DDBJ whole genome shotgun (WGS) entry which is preliminary data.</text>
</comment>
<accession>A0AA37SUN9</accession>